<dbReference type="SMART" id="SM00490">
    <property type="entry name" value="HELICc"/>
    <property type="match status" value="1"/>
</dbReference>
<gene>
    <name evidence="5 11" type="primary">cshB</name>
    <name evidence="11" type="ORF">BT1A1_2229</name>
</gene>
<feature type="compositionally biased region" description="Basic residues" evidence="7">
    <location>
        <begin position="403"/>
        <end position="419"/>
    </location>
</feature>
<sequence>MEKTNFTRFSLKPFLYEGLENMGFYDPTDIQERVIPKALKGLSLVGQSQTGTGKTHAFLLPILTKLNPSIQSVQAVITAPTRELAHQIYHEVLKLTKYCPKDEEITAKLFVGGTDKARVIEKLKVQPHIVIGTPGRIYDLVKEQALFVHTATMMVVDEADLMLDLGFLEDVDRIAGAMPEQLQMFVFSATIPENLKPFLKKYMENPEFVHVEPKQRTAKNIEHILLPLRHRDKFHFLKNLMEIIHPYLAIIFVNTKARADELANLLAENGVKVGLIHGNLTPRERKKMMSQIRNLEYQYIVATDLASRGIDIEGVSHVFHYELPKDLNFYIHRSGRTGRGAYSGVSYILFDEQDNEKISKLENMGITFTYMDIVAGELKENDDRNQRKNRKRKPQEVDIQVKRAIKKPKKVKPGYKKKQKELLEKEKKRQLKKLGRPRH</sequence>
<comment type="catalytic activity">
    <reaction evidence="5">
        <text>ATP + H2O = ADP + phosphate + H(+)</text>
        <dbReference type="Rhea" id="RHEA:13065"/>
        <dbReference type="ChEBI" id="CHEBI:15377"/>
        <dbReference type="ChEBI" id="CHEBI:15378"/>
        <dbReference type="ChEBI" id="CHEBI:30616"/>
        <dbReference type="ChEBI" id="CHEBI:43474"/>
        <dbReference type="ChEBI" id="CHEBI:456216"/>
        <dbReference type="EC" id="3.6.4.13"/>
    </reaction>
</comment>
<dbReference type="GO" id="GO:0005829">
    <property type="term" value="C:cytosol"/>
    <property type="evidence" value="ECO:0007669"/>
    <property type="project" value="TreeGrafter"/>
</dbReference>
<dbReference type="GO" id="GO:0033592">
    <property type="term" value="F:RNA strand annealing activity"/>
    <property type="evidence" value="ECO:0007669"/>
    <property type="project" value="TreeGrafter"/>
</dbReference>
<evidence type="ECO:0000259" key="9">
    <source>
        <dbReference type="PROSITE" id="PS51194"/>
    </source>
</evidence>
<feature type="compositionally biased region" description="Basic residues" evidence="7">
    <location>
        <begin position="428"/>
        <end position="439"/>
    </location>
</feature>
<feature type="region of interest" description="Disordered" evidence="7">
    <location>
        <begin position="380"/>
        <end position="439"/>
    </location>
</feature>
<name>A0A090J2G0_9BACI</name>
<feature type="domain" description="Helicase ATP-binding" evidence="8">
    <location>
        <begin position="35"/>
        <end position="209"/>
    </location>
</feature>
<evidence type="ECO:0000256" key="3">
    <source>
        <dbReference type="ARBA" id="ARBA00022806"/>
    </source>
</evidence>
<dbReference type="GO" id="GO:0003724">
    <property type="term" value="F:RNA helicase activity"/>
    <property type="evidence" value="ECO:0007669"/>
    <property type="project" value="UniProtKB-UniRule"/>
</dbReference>
<keyword evidence="5" id="KW-0963">Cytoplasm</keyword>
<evidence type="ECO:0000256" key="4">
    <source>
        <dbReference type="ARBA" id="ARBA00022840"/>
    </source>
</evidence>
<dbReference type="CDD" id="cd18787">
    <property type="entry name" value="SF2_C_DEAD"/>
    <property type="match status" value="1"/>
</dbReference>
<dbReference type="AlphaFoldDB" id="A0A090J2G0"/>
<dbReference type="InterPro" id="IPR027417">
    <property type="entry name" value="P-loop_NTPase"/>
</dbReference>
<dbReference type="PROSITE" id="PS51195">
    <property type="entry name" value="Q_MOTIF"/>
    <property type="match status" value="1"/>
</dbReference>
<evidence type="ECO:0000259" key="10">
    <source>
        <dbReference type="PROSITE" id="PS51195"/>
    </source>
</evidence>
<reference evidence="11 12" key="1">
    <citation type="submission" date="2014-07" db="EMBL/GenBank/DDBJ databases">
        <authorList>
            <person name="Wibberg Daniel"/>
        </authorList>
    </citation>
    <scope>NUCLEOTIDE SEQUENCE [LARGE SCALE GENOMIC DNA]</scope>
</reference>
<dbReference type="PROSITE" id="PS51192">
    <property type="entry name" value="HELICASE_ATP_BIND_1"/>
    <property type="match status" value="1"/>
</dbReference>
<dbReference type="EC" id="3.6.4.13" evidence="5"/>
<dbReference type="InterPro" id="IPR050547">
    <property type="entry name" value="DEAD_box_RNA_helicases"/>
</dbReference>
<dbReference type="GO" id="GO:0016887">
    <property type="term" value="F:ATP hydrolysis activity"/>
    <property type="evidence" value="ECO:0007669"/>
    <property type="project" value="RHEA"/>
</dbReference>
<dbReference type="Gene3D" id="3.40.50.300">
    <property type="entry name" value="P-loop containing nucleotide triphosphate hydrolases"/>
    <property type="match status" value="2"/>
</dbReference>
<keyword evidence="1 5" id="KW-0547">Nucleotide-binding</keyword>
<keyword evidence="12" id="KW-1185">Reference proteome</keyword>
<dbReference type="SMART" id="SM00487">
    <property type="entry name" value="DEXDc"/>
    <property type="match status" value="1"/>
</dbReference>
<comment type="function">
    <text evidence="5">Probable DEAD-box RNA helicase. May work in conjunction with the cold shock proteins to ensure proper initiation of transcription at low and optimal temperatures.</text>
</comment>
<keyword evidence="2 5" id="KW-0378">Hydrolase</keyword>
<proteinExistence type="inferred from homology"/>
<dbReference type="PROSITE" id="PS51194">
    <property type="entry name" value="HELICASE_CTER"/>
    <property type="match status" value="1"/>
</dbReference>
<evidence type="ECO:0000256" key="5">
    <source>
        <dbReference type="HAMAP-Rule" id="MF_01494"/>
    </source>
</evidence>
<dbReference type="PANTHER" id="PTHR47963">
    <property type="entry name" value="DEAD-BOX ATP-DEPENDENT RNA HELICASE 47, MITOCHONDRIAL"/>
    <property type="match status" value="1"/>
</dbReference>
<dbReference type="GO" id="GO:0005524">
    <property type="term" value="F:ATP binding"/>
    <property type="evidence" value="ECO:0007669"/>
    <property type="project" value="UniProtKB-UniRule"/>
</dbReference>
<dbReference type="Pfam" id="PF00270">
    <property type="entry name" value="DEAD"/>
    <property type="match status" value="1"/>
</dbReference>
<dbReference type="GO" id="GO:0005840">
    <property type="term" value="C:ribosome"/>
    <property type="evidence" value="ECO:0007669"/>
    <property type="project" value="TreeGrafter"/>
</dbReference>
<evidence type="ECO:0000256" key="1">
    <source>
        <dbReference type="ARBA" id="ARBA00022741"/>
    </source>
</evidence>
<evidence type="ECO:0000256" key="2">
    <source>
        <dbReference type="ARBA" id="ARBA00022801"/>
    </source>
</evidence>
<comment type="similarity">
    <text evidence="5">Belongs to the DEAD box helicase family. CshB subfamily.</text>
</comment>
<dbReference type="InterPro" id="IPR030881">
    <property type="entry name" value="CshB"/>
</dbReference>
<evidence type="ECO:0000313" key="12">
    <source>
        <dbReference type="Proteomes" id="UP000040576"/>
    </source>
</evidence>
<evidence type="ECO:0000256" key="6">
    <source>
        <dbReference type="PROSITE-ProRule" id="PRU00552"/>
    </source>
</evidence>
<dbReference type="InterPro" id="IPR014001">
    <property type="entry name" value="Helicase_ATP-bd"/>
</dbReference>
<keyword evidence="5" id="KW-0346">Stress response</keyword>
<organism evidence="11 12">
    <name type="scientific">Caldibacillus thermoamylovorans</name>
    <dbReference type="NCBI Taxonomy" id="35841"/>
    <lineage>
        <taxon>Bacteria</taxon>
        <taxon>Bacillati</taxon>
        <taxon>Bacillota</taxon>
        <taxon>Bacilli</taxon>
        <taxon>Bacillales</taxon>
        <taxon>Bacillaceae</taxon>
        <taxon>Caldibacillus</taxon>
    </lineage>
</organism>
<dbReference type="CDD" id="cd00268">
    <property type="entry name" value="DEADc"/>
    <property type="match status" value="1"/>
</dbReference>
<dbReference type="Proteomes" id="UP000040576">
    <property type="component" value="Unassembled WGS sequence"/>
</dbReference>
<evidence type="ECO:0000313" key="11">
    <source>
        <dbReference type="EMBL" id="CEE02050.1"/>
    </source>
</evidence>
<dbReference type="RefSeq" id="WP_034771089.1">
    <property type="nucleotide sequence ID" value="NZ_CCRF01000064.1"/>
</dbReference>
<feature type="domain" description="Helicase C-terminal" evidence="9">
    <location>
        <begin position="236"/>
        <end position="382"/>
    </location>
</feature>
<dbReference type="GO" id="GO:0009409">
    <property type="term" value="P:response to cold"/>
    <property type="evidence" value="ECO:0007669"/>
    <property type="project" value="InterPro"/>
</dbReference>
<dbReference type="HAMAP" id="MF_01494">
    <property type="entry name" value="DEAD_helicase_CshB"/>
    <property type="match status" value="1"/>
</dbReference>
<dbReference type="Pfam" id="PF00271">
    <property type="entry name" value="Helicase_C"/>
    <property type="match status" value="1"/>
</dbReference>
<dbReference type="SUPFAM" id="SSF52540">
    <property type="entry name" value="P-loop containing nucleoside triphosphate hydrolases"/>
    <property type="match status" value="1"/>
</dbReference>
<dbReference type="EMBL" id="CCRF01000064">
    <property type="protein sequence ID" value="CEE02050.1"/>
    <property type="molecule type" value="Genomic_DNA"/>
</dbReference>
<evidence type="ECO:0000256" key="7">
    <source>
        <dbReference type="SAM" id="MobiDB-lite"/>
    </source>
</evidence>
<dbReference type="InterPro" id="IPR001650">
    <property type="entry name" value="Helicase_C-like"/>
</dbReference>
<dbReference type="InterPro" id="IPR044742">
    <property type="entry name" value="DEAD/DEAH_RhlB"/>
</dbReference>
<dbReference type="GO" id="GO:0006401">
    <property type="term" value="P:RNA catabolic process"/>
    <property type="evidence" value="ECO:0007669"/>
    <property type="project" value="UniProtKB-UniRule"/>
</dbReference>
<keyword evidence="3 5" id="KW-0347">Helicase</keyword>
<protein>
    <recommendedName>
        <fullName evidence="5">DEAD-box ATP-dependent RNA helicase CshB</fullName>
        <ecNumber evidence="5">3.6.4.13</ecNumber>
    </recommendedName>
</protein>
<feature type="short sequence motif" description="Q motif" evidence="6">
    <location>
        <begin position="4"/>
        <end position="32"/>
    </location>
</feature>
<keyword evidence="4 5" id="KW-0067">ATP-binding</keyword>
<evidence type="ECO:0000259" key="8">
    <source>
        <dbReference type="PROSITE" id="PS51192"/>
    </source>
</evidence>
<keyword evidence="5" id="KW-0694">RNA-binding</keyword>
<dbReference type="InterPro" id="IPR014014">
    <property type="entry name" value="RNA_helicase_DEAD_Q_motif"/>
</dbReference>
<accession>A0A090J2G0</accession>
<dbReference type="PANTHER" id="PTHR47963:SF1">
    <property type="entry name" value="DEAD-BOX ATP-DEPENDENT RNA HELICASE CSHB"/>
    <property type="match status" value="1"/>
</dbReference>
<dbReference type="InterPro" id="IPR011545">
    <property type="entry name" value="DEAD/DEAH_box_helicase_dom"/>
</dbReference>
<feature type="domain" description="DEAD-box RNA helicase Q" evidence="10">
    <location>
        <begin position="4"/>
        <end position="32"/>
    </location>
</feature>
<comment type="subcellular location">
    <subcellularLocation>
        <location evidence="5">Cytoplasm</location>
    </subcellularLocation>
</comment>